<name>A0ACD4P159_9PSED</name>
<evidence type="ECO:0000313" key="2">
    <source>
        <dbReference type="Proteomes" id="UP001163982"/>
    </source>
</evidence>
<evidence type="ECO:0000313" key="1">
    <source>
        <dbReference type="EMBL" id="WAP61572.1"/>
    </source>
</evidence>
<protein>
    <submittedName>
        <fullName evidence="1">DDE-type integrase/transposase/recombinase</fullName>
    </submittedName>
</protein>
<dbReference type="EMBL" id="CP114035">
    <property type="protein sequence ID" value="WAP61572.1"/>
    <property type="molecule type" value="Genomic_DNA"/>
</dbReference>
<organism evidence="1 2">
    <name type="scientific">Pseudomonas fortuita</name>
    <dbReference type="NCBI Taxonomy" id="3233375"/>
    <lineage>
        <taxon>Bacteria</taxon>
        <taxon>Pseudomonadati</taxon>
        <taxon>Pseudomonadota</taxon>
        <taxon>Gammaproteobacteria</taxon>
        <taxon>Pseudomonadales</taxon>
        <taxon>Pseudomonadaceae</taxon>
        <taxon>Pseudomonas</taxon>
    </lineage>
</organism>
<keyword evidence="2" id="KW-1185">Reference proteome</keyword>
<reference evidence="1" key="1">
    <citation type="journal article" date="2024" name="Int. J. Syst. Evol. Microbiol.">
        <title>Pseudomonas fortuita sp. nov., isolated from the endosphere of a wild yam.</title>
        <authorList>
            <person name="Carlier A."/>
            <person name="Beaumel M."/>
            <person name="Moreau S."/>
            <person name="Acar T."/>
            <person name="Sana T.G."/>
            <person name="Cnockaert M."/>
            <person name="Vandamme P."/>
        </authorList>
    </citation>
    <scope>NUCLEOTIDE SEQUENCE</scope>
    <source>
        <strain evidence="1">GMI12077</strain>
    </source>
</reference>
<accession>A0ACD4P159</accession>
<dbReference type="Proteomes" id="UP001163982">
    <property type="component" value="Chromosome"/>
</dbReference>
<proteinExistence type="predicted"/>
<sequence>MNAFEMKVGERYQYRGCRYEVTQIRGEHIQLRATEGTKTILRNTLPLLYGAWKSGRLVKVQEAPIQHEPTAVLAGLPKRIAEGYNRRQHYTKPVNDRFPGRLPSVLTRALIHKLAQQINDISAPSLNTVRGWVRKLRLGGENYISLVPKTRTRLKQRIDNQPHEVQQIIEAEIKLHYLNEEPARKTEVIDTILETLDEVNETRPLYDKLKAPSCSTLNRILREVDSYEKDLAQKGVKYARRQHHWSVKHSRATHVLELIEADTQMLHVILVDQFGQVIGRPYLTAFMDVCSRMICAWAVSFNPPSLDTTLRALRLSLSSDNPYGGVGQRYVFDGGPEYIAENLQRIIMMLGGEICYCEPGSPNQKPHIEAFFGTLSKELIHLMPGTTFAAPADRGEYDSEERAMLQLDELVEFIGRWISEVYAERRHSTIGISPRQAWEKYSNALFQPKRYSSDELNKHFWQAFRATPSQGRLRFDSLFWTGPAVGYLANQYSTEKKLLVYYDRSNLGKAWVCHPDHREEVFELEAVDADYQDGLTLHLHKLIQKRVREDRQKFNSRVARRARVKILREISDIKNKKNRLKRHRIEECKEGMQLKPKKSKLIQRTKPVVDYPYHQDTPDDYSAPGI</sequence>
<gene>
    <name evidence="1" type="ORF">OZ911_16745</name>
</gene>